<dbReference type="RefSeq" id="WP_184725487.1">
    <property type="nucleotide sequence ID" value="NZ_JACHJP010000017.1"/>
</dbReference>
<dbReference type="PROSITE" id="PS01081">
    <property type="entry name" value="HTH_TETR_1"/>
    <property type="match status" value="1"/>
</dbReference>
<dbReference type="SUPFAM" id="SSF46689">
    <property type="entry name" value="Homeodomain-like"/>
    <property type="match status" value="1"/>
</dbReference>
<dbReference type="AlphaFoldDB" id="A0A7W7VSW2"/>
<sequence>MASQRRVGGRPGQITVRDIERAGRVIGLEGLTVQGVATALGVTPTALYRHVDGKFGLENLVGESLLAELAIVDRPEHDAAEHLLSFADQLRDFVLDHPGMSSYLQVLFPRGKSGAALLEGEITSLTRRGYEPDAAAVVCGTVALLAISLAAAEESQRRGIASSPGFQDQLSASQRLLRTEGVLAAAHADLPEIGNDAYFRLVIHACLHGILTTAPPGRTVNEITASLAIPAAEEER</sequence>
<dbReference type="InterPro" id="IPR036271">
    <property type="entry name" value="Tet_transcr_reg_TetR-rel_C_sf"/>
</dbReference>
<dbReference type="EMBL" id="JACHJP010000017">
    <property type="protein sequence ID" value="MBB4920820.1"/>
    <property type="molecule type" value="Genomic_DNA"/>
</dbReference>
<dbReference type="InterPro" id="IPR009057">
    <property type="entry name" value="Homeodomain-like_sf"/>
</dbReference>
<dbReference type="InterPro" id="IPR023772">
    <property type="entry name" value="DNA-bd_HTH_TetR-type_CS"/>
</dbReference>
<reference evidence="1 2" key="1">
    <citation type="submission" date="2020-08" db="EMBL/GenBank/DDBJ databases">
        <title>Genomic Encyclopedia of Type Strains, Phase III (KMG-III): the genomes of soil and plant-associated and newly described type strains.</title>
        <authorList>
            <person name="Whitman W."/>
        </authorList>
    </citation>
    <scope>NUCLEOTIDE SEQUENCE [LARGE SCALE GENOMIC DNA]</scope>
    <source>
        <strain evidence="1 2">CECT 8840</strain>
    </source>
</reference>
<gene>
    <name evidence="1" type="ORF">FHS44_007972</name>
</gene>
<accession>A0A7W7VSW2</accession>
<dbReference type="SUPFAM" id="SSF48498">
    <property type="entry name" value="Tetracyclin repressor-like, C-terminal domain"/>
    <property type="match status" value="1"/>
</dbReference>
<evidence type="ECO:0000313" key="1">
    <source>
        <dbReference type="EMBL" id="MBB4920820.1"/>
    </source>
</evidence>
<dbReference type="Proteomes" id="UP000552644">
    <property type="component" value="Unassembled WGS sequence"/>
</dbReference>
<proteinExistence type="predicted"/>
<dbReference type="Gene3D" id="1.10.357.10">
    <property type="entry name" value="Tetracycline Repressor, domain 2"/>
    <property type="match status" value="1"/>
</dbReference>
<protein>
    <submittedName>
        <fullName evidence="1">AcrR family transcriptional regulator</fullName>
    </submittedName>
</protein>
<evidence type="ECO:0000313" key="2">
    <source>
        <dbReference type="Proteomes" id="UP000552644"/>
    </source>
</evidence>
<keyword evidence="2" id="KW-1185">Reference proteome</keyword>
<name>A0A7W7VSW2_9ACTN</name>
<comment type="caution">
    <text evidence="1">The sequence shown here is derived from an EMBL/GenBank/DDBJ whole genome shotgun (WGS) entry which is preliminary data.</text>
</comment>
<organism evidence="1 2">
    <name type="scientific">Streptosporangium saharense</name>
    <dbReference type="NCBI Taxonomy" id="1706840"/>
    <lineage>
        <taxon>Bacteria</taxon>
        <taxon>Bacillati</taxon>
        <taxon>Actinomycetota</taxon>
        <taxon>Actinomycetes</taxon>
        <taxon>Streptosporangiales</taxon>
        <taxon>Streptosporangiaceae</taxon>
        <taxon>Streptosporangium</taxon>
    </lineage>
</organism>